<protein>
    <recommendedName>
        <fullName evidence="8">Amino acid permease/ SLC12A domain-containing protein</fullName>
    </recommendedName>
</protein>
<feature type="transmembrane region" description="Helical" evidence="7">
    <location>
        <begin position="411"/>
        <end position="434"/>
    </location>
</feature>
<feature type="transmembrane region" description="Helical" evidence="7">
    <location>
        <begin position="239"/>
        <end position="263"/>
    </location>
</feature>
<evidence type="ECO:0000256" key="7">
    <source>
        <dbReference type="SAM" id="Phobius"/>
    </source>
</evidence>
<comment type="subcellular location">
    <subcellularLocation>
        <location evidence="1">Membrane</location>
        <topology evidence="1">Multi-pass membrane protein</topology>
    </subcellularLocation>
</comment>
<feature type="transmembrane region" description="Helical" evidence="7">
    <location>
        <begin position="455"/>
        <end position="477"/>
    </location>
</feature>
<evidence type="ECO:0000259" key="8">
    <source>
        <dbReference type="Pfam" id="PF00324"/>
    </source>
</evidence>
<evidence type="ECO:0000256" key="1">
    <source>
        <dbReference type="ARBA" id="ARBA00004141"/>
    </source>
</evidence>
<proteinExistence type="predicted"/>
<feature type="region of interest" description="Disordered" evidence="6">
    <location>
        <begin position="1"/>
        <end position="20"/>
    </location>
</feature>
<keyword evidence="3 7" id="KW-0812">Transmembrane</keyword>
<evidence type="ECO:0000256" key="6">
    <source>
        <dbReference type="SAM" id="MobiDB-lite"/>
    </source>
</evidence>
<feature type="transmembrane region" description="Helical" evidence="7">
    <location>
        <begin position="483"/>
        <end position="502"/>
    </location>
</feature>
<sequence length="560" mass="61156">MFTPAKEIHPSEKTGDTAALGATRSHSAFDTEGAVIDLPRAQTKRGIQSRHAQMIAIGGIIGTGLFVGTGEALAVAGPANLFLAFATICFFVYGMVTTVMTVGTYLPGEGTSMAAYASRYVSKSLGFAMGWLYWYSYGIIVAYEITAAALVIDYWPNNINVAVWLTIMLVVILGLNLMPVRVYAESEFWFASLKIIMIVGLLLLSFILAVGGGPSHERLGFRYWNDPGLMNKYLVDGSAGRLCAFVYALVFSMFSFVFGPELVVLTSGEMRSPRRNLPRAANNFIWRLIVFYVLSALAIGVICPSNASGLTNGGVGAAASPWTIAIREAGITVLPSVINGGIILSAWSSGNSYLYMSSRSLYSMACEGSAPQIFSRTNRFGVPVNAVLASSLYALLSYLNTSSSSSSVFTWLINITNTAGFISWICCCIIFLRFMEACKAQGITNLPYQSVLQPYATWVCLVFFTLLCLVNGFSVFFPGHCSTQTFVTSYAGIPAFIVIYLVHRTVHRNDRWAYRPEEVDLTTGLEEIAALEAEEFLEAERSSEEETKNIWLKKIRKTLG</sequence>
<feature type="transmembrane region" description="Helical" evidence="7">
    <location>
        <begin position="127"/>
        <end position="152"/>
    </location>
</feature>
<dbReference type="InterPro" id="IPR004841">
    <property type="entry name" value="AA-permease/SLC12A_dom"/>
</dbReference>
<organism evidence="9 10">
    <name type="scientific">Aspergillus thermomutatus</name>
    <name type="common">Neosartorya pseudofischeri</name>
    <dbReference type="NCBI Taxonomy" id="41047"/>
    <lineage>
        <taxon>Eukaryota</taxon>
        <taxon>Fungi</taxon>
        <taxon>Dikarya</taxon>
        <taxon>Ascomycota</taxon>
        <taxon>Pezizomycotina</taxon>
        <taxon>Eurotiomycetes</taxon>
        <taxon>Eurotiomycetidae</taxon>
        <taxon>Eurotiales</taxon>
        <taxon>Aspergillaceae</taxon>
        <taxon>Aspergillus</taxon>
        <taxon>Aspergillus subgen. Fumigati</taxon>
    </lineage>
</organism>
<feature type="transmembrane region" description="Helical" evidence="7">
    <location>
        <begin position="54"/>
        <end position="76"/>
    </location>
</feature>
<evidence type="ECO:0000313" key="10">
    <source>
        <dbReference type="Proteomes" id="UP000215305"/>
    </source>
</evidence>
<dbReference type="GO" id="GO:0016020">
    <property type="term" value="C:membrane"/>
    <property type="evidence" value="ECO:0007669"/>
    <property type="project" value="UniProtKB-SubCell"/>
</dbReference>
<dbReference type="VEuPathDB" id="FungiDB:CDV56_108299"/>
<dbReference type="PANTHER" id="PTHR43341">
    <property type="entry name" value="AMINO ACID PERMEASE"/>
    <property type="match status" value="1"/>
</dbReference>
<feature type="compositionally biased region" description="Basic and acidic residues" evidence="6">
    <location>
        <begin position="1"/>
        <end position="15"/>
    </location>
</feature>
<keyword evidence="5 7" id="KW-0472">Membrane</keyword>
<dbReference type="Pfam" id="PF00324">
    <property type="entry name" value="AA_permease"/>
    <property type="match status" value="1"/>
</dbReference>
<dbReference type="PANTHER" id="PTHR43341:SF38">
    <property type="entry name" value="PROLINE TRANSPORTER (EUROFUNG)"/>
    <property type="match status" value="1"/>
</dbReference>
<dbReference type="GO" id="GO:0015171">
    <property type="term" value="F:amino acid transmembrane transporter activity"/>
    <property type="evidence" value="ECO:0007669"/>
    <property type="project" value="TreeGrafter"/>
</dbReference>
<evidence type="ECO:0000256" key="4">
    <source>
        <dbReference type="ARBA" id="ARBA00022989"/>
    </source>
</evidence>
<feature type="domain" description="Amino acid permease/ SLC12A" evidence="8">
    <location>
        <begin position="51"/>
        <end position="509"/>
    </location>
</feature>
<feature type="transmembrane region" description="Helical" evidence="7">
    <location>
        <begin position="158"/>
        <end position="177"/>
    </location>
</feature>
<feature type="transmembrane region" description="Helical" evidence="7">
    <location>
        <begin position="380"/>
        <end position="399"/>
    </location>
</feature>
<accession>A0A397HAG6</accession>
<dbReference type="RefSeq" id="XP_026615979.1">
    <property type="nucleotide sequence ID" value="XM_026761918.1"/>
</dbReference>
<dbReference type="Proteomes" id="UP000215305">
    <property type="component" value="Unassembled WGS sequence"/>
</dbReference>
<dbReference type="EMBL" id="NKHU02000055">
    <property type="protein sequence ID" value="RHZ60125.1"/>
    <property type="molecule type" value="Genomic_DNA"/>
</dbReference>
<keyword evidence="10" id="KW-1185">Reference proteome</keyword>
<dbReference type="PIRSF" id="PIRSF006060">
    <property type="entry name" value="AA_transporter"/>
    <property type="match status" value="1"/>
</dbReference>
<dbReference type="GeneID" id="38130273"/>
<dbReference type="OrthoDB" id="3900342at2759"/>
<dbReference type="STRING" id="41047.A0A397HAG6"/>
<feature type="transmembrane region" description="Helical" evidence="7">
    <location>
        <begin position="82"/>
        <end position="106"/>
    </location>
</feature>
<evidence type="ECO:0000313" key="9">
    <source>
        <dbReference type="EMBL" id="RHZ60125.1"/>
    </source>
</evidence>
<feature type="transmembrane region" description="Helical" evidence="7">
    <location>
        <begin position="284"/>
        <end position="302"/>
    </location>
</feature>
<name>A0A397HAG6_ASPTH</name>
<dbReference type="AlphaFoldDB" id="A0A397HAG6"/>
<gene>
    <name evidence="9" type="ORF">CDV56_108299</name>
</gene>
<comment type="caution">
    <text evidence="9">The sequence shown here is derived from an EMBL/GenBank/DDBJ whole genome shotgun (WGS) entry which is preliminary data.</text>
</comment>
<keyword evidence="4 7" id="KW-1133">Transmembrane helix</keyword>
<evidence type="ECO:0000256" key="2">
    <source>
        <dbReference type="ARBA" id="ARBA00022448"/>
    </source>
</evidence>
<evidence type="ECO:0000256" key="5">
    <source>
        <dbReference type="ARBA" id="ARBA00023136"/>
    </source>
</evidence>
<dbReference type="Gene3D" id="1.20.1740.10">
    <property type="entry name" value="Amino acid/polyamine transporter I"/>
    <property type="match status" value="1"/>
</dbReference>
<reference evidence="9" key="1">
    <citation type="submission" date="2018-08" db="EMBL/GenBank/DDBJ databases">
        <title>Draft genome sequence of azole-resistant Aspergillus thermomutatus (Neosartorya pseudofischeri) strain HMR AF 39, isolated from a human nasal aspirate.</title>
        <authorList>
            <person name="Parent-Michaud M."/>
            <person name="Dufresne P.J."/>
            <person name="Fournier E."/>
            <person name="Martineau C."/>
            <person name="Moreira S."/>
            <person name="Perkins V."/>
            <person name="De Repentigny L."/>
            <person name="Dufresne S.F."/>
        </authorList>
    </citation>
    <scope>NUCLEOTIDE SEQUENCE [LARGE SCALE GENOMIC DNA]</scope>
    <source>
        <strain evidence="9">HMR AF 39</strain>
    </source>
</reference>
<dbReference type="InterPro" id="IPR050524">
    <property type="entry name" value="APC_YAT"/>
</dbReference>
<feature type="transmembrane region" description="Helical" evidence="7">
    <location>
        <begin position="189"/>
        <end position="211"/>
    </location>
</feature>
<keyword evidence="2" id="KW-0813">Transport</keyword>
<evidence type="ECO:0000256" key="3">
    <source>
        <dbReference type="ARBA" id="ARBA00022692"/>
    </source>
</evidence>
<dbReference type="FunFam" id="1.20.1740.10:FF:000001">
    <property type="entry name" value="Amino acid permease"/>
    <property type="match status" value="1"/>
</dbReference>